<evidence type="ECO:0000313" key="2">
    <source>
        <dbReference type="Proteomes" id="UP001374893"/>
    </source>
</evidence>
<organism evidence="1 2">
    <name type="scientific">Haloferula helveola</name>
    <dbReference type="NCBI Taxonomy" id="490095"/>
    <lineage>
        <taxon>Bacteria</taxon>
        <taxon>Pseudomonadati</taxon>
        <taxon>Verrucomicrobiota</taxon>
        <taxon>Verrucomicrobiia</taxon>
        <taxon>Verrucomicrobiales</taxon>
        <taxon>Verrucomicrobiaceae</taxon>
        <taxon>Haloferula</taxon>
    </lineage>
</organism>
<protein>
    <submittedName>
        <fullName evidence="1">Uncharacterized protein</fullName>
    </submittedName>
</protein>
<dbReference type="Proteomes" id="UP001374893">
    <property type="component" value="Chromosome"/>
</dbReference>
<evidence type="ECO:0000313" key="1">
    <source>
        <dbReference type="EMBL" id="BCX48240.1"/>
    </source>
</evidence>
<keyword evidence="2" id="KW-1185">Reference proteome</keyword>
<dbReference type="RefSeq" id="WP_338684321.1">
    <property type="nucleotide sequence ID" value="NZ_AP024702.1"/>
</dbReference>
<reference evidence="1 2" key="1">
    <citation type="submission" date="2021-06" db="EMBL/GenBank/DDBJ databases">
        <title>Complete genome of Haloferula helveola possessing various polysaccharide degrading enzymes.</title>
        <authorList>
            <person name="Takami H."/>
            <person name="Huang C."/>
            <person name="Hamasaki K."/>
        </authorList>
    </citation>
    <scope>NUCLEOTIDE SEQUENCE [LARGE SCALE GENOMIC DNA]</scope>
    <source>
        <strain evidence="1 2">CN-1</strain>
    </source>
</reference>
<accession>A0ABM7RM68</accession>
<sequence>MTLPAEDQAFWENLWNAMLERLQRPVNGVLVNRETALRLGEPLLLNHVRLRDETNDSARTNAVVLDDATISSKEYVAEERVLSHDQERYRDPEDRRYERNLDLPALQERKGDGRFGHPEWDKLDRFLRPFGFQVIHRKGLRDEDGEEVFNDTFASLALSSEGPAPIEELIVFEEIIPNFCRRVGFRAIDSIRRRNTQKARPDHLHSLDAMETEEGTAVEIEDPAAADQSRPDTWRFEEIYKQCREELNAVEWGLIFDIHVAQNYTVKDLIADPAKLEFLGIDPNQSASTLRRRVEDILNPALERLAEALAI</sequence>
<gene>
    <name evidence="1" type="ORF">HAHE_21480</name>
</gene>
<dbReference type="EMBL" id="AP024702">
    <property type="protein sequence ID" value="BCX48240.1"/>
    <property type="molecule type" value="Genomic_DNA"/>
</dbReference>
<name>A0ABM7RM68_9BACT</name>
<proteinExistence type="predicted"/>